<organism evidence="1">
    <name type="scientific">uncultured marine thaumarchaeote AD1000_26_G12</name>
    <dbReference type="NCBI Taxonomy" id="1455904"/>
    <lineage>
        <taxon>Archaea</taxon>
        <taxon>Nitrososphaerota</taxon>
        <taxon>environmental samples</taxon>
    </lineage>
</organism>
<proteinExistence type="predicted"/>
<accession>A0A075FSY2</accession>
<reference evidence="1" key="1">
    <citation type="journal article" date="2014" name="Genome Biol. Evol.">
        <title>Pangenome evidence for extensive interdomain horizontal transfer affecting lineage core and shell genes in uncultured planktonic thaumarchaeota and euryarchaeota.</title>
        <authorList>
            <person name="Deschamps P."/>
            <person name="Zivanovic Y."/>
            <person name="Moreira D."/>
            <person name="Rodriguez-Valera F."/>
            <person name="Lopez-Garcia P."/>
        </authorList>
    </citation>
    <scope>NUCLEOTIDE SEQUENCE</scope>
</reference>
<evidence type="ECO:0008006" key="2">
    <source>
        <dbReference type="Google" id="ProtNLM"/>
    </source>
</evidence>
<name>A0A075FSY2_9ARCH</name>
<sequence>MSLISKNIVKLKEEFVKNYDGNSHVQEVLPIKKTEFLPIDDEHLSLLHKFLENNPIYYNSFESKIFGIMCRVFEGDLNQFWIDSIKHDTSYAPFYPTWMLSAYALALESKNSGFLELVDIGSGDGRIAFCGEVVGLHSNSIEIDESLCSLQENILQNMVVGFSIINEDATKIDYKTIKLVKPVFFIGGLPENGELLAESIIKNILKLPKLEKNSCFALTGTHAERTSAKNQSDFGWGVTTKKFNLKIIDILDLPTYWTMEQSFNTPYIFTNYS</sequence>
<dbReference type="EMBL" id="KF900375">
    <property type="protein sequence ID" value="AIE92752.1"/>
    <property type="molecule type" value="Genomic_DNA"/>
</dbReference>
<dbReference type="Gene3D" id="3.40.50.150">
    <property type="entry name" value="Vaccinia Virus protein VP39"/>
    <property type="match status" value="1"/>
</dbReference>
<dbReference type="InterPro" id="IPR029063">
    <property type="entry name" value="SAM-dependent_MTases_sf"/>
</dbReference>
<dbReference type="AlphaFoldDB" id="A0A075FSY2"/>
<protein>
    <recommendedName>
        <fullName evidence="2">DOT1 domain-containing protein</fullName>
    </recommendedName>
</protein>
<evidence type="ECO:0000313" key="1">
    <source>
        <dbReference type="EMBL" id="AIE92752.1"/>
    </source>
</evidence>